<evidence type="ECO:0000313" key="5">
    <source>
        <dbReference type="Proteomes" id="UP000194131"/>
    </source>
</evidence>
<keyword evidence="7" id="KW-1185">Reference proteome</keyword>
<dbReference type="Proteomes" id="UP000194131">
    <property type="component" value="Unassembled WGS sequence"/>
</dbReference>
<feature type="domain" description="Flagellin N-terminal" evidence="1">
    <location>
        <begin position="3"/>
        <end position="54"/>
    </location>
</feature>
<gene>
    <name evidence="3" type="ORF">BACWE_29000</name>
    <name evidence="4" type="ORF">I6G81_08845</name>
    <name evidence="2" type="ORF">S3E15_02246</name>
</gene>
<sequence length="67" mass="7406">MRISTNVLSMNAKLALYKNEQSINFGMERLATGKKLNAASDNPANVTIVTRMRDLAVRFAISANSFE</sequence>
<evidence type="ECO:0000313" key="4">
    <source>
        <dbReference type="EMBL" id="QQA17545.1"/>
    </source>
</evidence>
<evidence type="ECO:0000259" key="1">
    <source>
        <dbReference type="Pfam" id="PF00669"/>
    </source>
</evidence>
<reference evidence="3 6" key="1">
    <citation type="submission" date="2016-10" db="EMBL/GenBank/DDBJ databases">
        <title>Genome Sequence of Bacillus weihenstephanensis GM6LP.</title>
        <authorList>
            <person name="Poehlein A."/>
            <person name="Wemheuer F."/>
            <person name="Hollensteiner J."/>
            <person name="Wemheuer B."/>
        </authorList>
    </citation>
    <scope>NUCLEOTIDE SEQUENCE [LARGE SCALE GENOMIC DNA]</scope>
    <source>
        <strain evidence="3 6">GM6LP</strain>
    </source>
</reference>
<reference evidence="4 7" key="3">
    <citation type="submission" date="2020-12" db="EMBL/GenBank/DDBJ databases">
        <title>FDA dAtabase for Regulatory Grade micrObial Sequences (FDA-ARGOS): Supporting development and validation of Infectious Disease Dx tests.</title>
        <authorList>
            <person name="Nelson B."/>
            <person name="Plummer A."/>
            <person name="Tallon L."/>
            <person name="Sadzewicz L."/>
            <person name="Zhao X."/>
            <person name="Boylan J."/>
            <person name="Ott S."/>
            <person name="Bowen H."/>
            <person name="Vavikolanu K."/>
            <person name="Mehta A."/>
            <person name="Aluvathingal J."/>
            <person name="Nadendla S."/>
            <person name="Myers T."/>
            <person name="Yan Y."/>
            <person name="Sichtig H."/>
        </authorList>
    </citation>
    <scope>NUCLEOTIDE SEQUENCE [LARGE SCALE GENOMIC DNA]</scope>
    <source>
        <strain evidence="4 7">FDAARGOS_924</strain>
    </source>
</reference>
<protein>
    <recommendedName>
        <fullName evidence="1">Flagellin N-terminal domain-containing protein</fullName>
    </recommendedName>
</protein>
<dbReference type="SUPFAM" id="SSF64518">
    <property type="entry name" value="Phase 1 flagellin"/>
    <property type="match status" value="1"/>
</dbReference>
<dbReference type="EMBL" id="MKZQ01000035">
    <property type="protein sequence ID" value="PJN69860.1"/>
    <property type="molecule type" value="Genomic_DNA"/>
</dbReference>
<reference evidence="2 5" key="2">
    <citation type="submission" date="2016-12" db="EMBL/GenBank/DDBJ databases">
        <title>Genome Sequences of Twelve Sporeforming Bacillus Species Isolated from Foods.</title>
        <authorList>
            <person name="De Jong A."/>
            <person name="Holsappel S."/>
            <person name="Kuipers O.P."/>
        </authorList>
    </citation>
    <scope>NUCLEOTIDE SEQUENCE [LARGE SCALE GENOMIC DNA]</scope>
    <source>
        <strain evidence="2 5">S3E15</strain>
    </source>
</reference>
<dbReference type="Proteomes" id="UP000236165">
    <property type="component" value="Unassembled WGS sequence"/>
</dbReference>
<evidence type="ECO:0000313" key="7">
    <source>
        <dbReference type="Proteomes" id="UP000596196"/>
    </source>
</evidence>
<dbReference type="Pfam" id="PF00669">
    <property type="entry name" value="Flagellin_N"/>
    <property type="match status" value="1"/>
</dbReference>
<dbReference type="AlphaFoldDB" id="A0AAP8KTU7"/>
<organism evidence="3 6">
    <name type="scientific">Bacillus mycoides</name>
    <dbReference type="NCBI Taxonomy" id="1405"/>
    <lineage>
        <taxon>Bacteria</taxon>
        <taxon>Bacillati</taxon>
        <taxon>Bacillota</taxon>
        <taxon>Bacilli</taxon>
        <taxon>Bacillales</taxon>
        <taxon>Bacillaceae</taxon>
        <taxon>Bacillus</taxon>
        <taxon>Bacillus cereus group</taxon>
    </lineage>
</organism>
<dbReference type="GO" id="GO:0005198">
    <property type="term" value="F:structural molecule activity"/>
    <property type="evidence" value="ECO:0007669"/>
    <property type="project" value="InterPro"/>
</dbReference>
<dbReference type="EMBL" id="CP065877">
    <property type="protein sequence ID" value="QQA17545.1"/>
    <property type="molecule type" value="Genomic_DNA"/>
</dbReference>
<name>A0AAP8KTU7_BACMY</name>
<dbReference type="Proteomes" id="UP000596196">
    <property type="component" value="Chromosome"/>
</dbReference>
<evidence type="ECO:0000313" key="6">
    <source>
        <dbReference type="Proteomes" id="UP000236165"/>
    </source>
</evidence>
<dbReference type="InterPro" id="IPR001029">
    <property type="entry name" value="Flagellin_N"/>
</dbReference>
<evidence type="ECO:0000313" key="3">
    <source>
        <dbReference type="EMBL" id="PJN69860.1"/>
    </source>
</evidence>
<proteinExistence type="predicted"/>
<evidence type="ECO:0000313" key="2">
    <source>
        <dbReference type="EMBL" id="OSX95768.1"/>
    </source>
</evidence>
<accession>A0AAP8KTU7</accession>
<dbReference type="EMBL" id="MRWU01000002">
    <property type="protein sequence ID" value="OSX95768.1"/>
    <property type="molecule type" value="Genomic_DNA"/>
</dbReference>
<dbReference type="KEGG" id="bmyo:BG05_4261"/>